<dbReference type="SUPFAM" id="SSF53300">
    <property type="entry name" value="vWA-like"/>
    <property type="match status" value="1"/>
</dbReference>
<evidence type="ECO:0000313" key="2">
    <source>
        <dbReference type="EMBL" id="VFK13312.1"/>
    </source>
</evidence>
<keyword evidence="1" id="KW-0472">Membrane</keyword>
<reference evidence="2" key="1">
    <citation type="submission" date="2019-02" db="EMBL/GenBank/DDBJ databases">
        <authorList>
            <person name="Gruber-Vodicka R. H."/>
            <person name="Seah K. B. B."/>
        </authorList>
    </citation>
    <scope>NUCLEOTIDE SEQUENCE</scope>
    <source>
        <strain evidence="2">BECK_S312</strain>
        <strain evidence="3">BECK_S426</strain>
    </source>
</reference>
<feature type="transmembrane region" description="Helical" evidence="1">
    <location>
        <begin position="519"/>
        <end position="552"/>
    </location>
</feature>
<dbReference type="EMBL" id="CAADFP010000133">
    <property type="protein sequence ID" value="VFK31278.1"/>
    <property type="molecule type" value="Genomic_DNA"/>
</dbReference>
<accession>A0A450W8D1</accession>
<dbReference type="AlphaFoldDB" id="A0A450W8D1"/>
<keyword evidence="1" id="KW-1133">Transmembrane helix</keyword>
<gene>
    <name evidence="2" type="ORF">BECKLPF1236A_GA0070988_100866</name>
    <name evidence="3" type="ORF">BECKLPF1236C_GA0070990_101336</name>
</gene>
<proteinExistence type="predicted"/>
<sequence>MGSSRWLREKIKWLGLGINWLWREIIRPIISSGTAWTLLSIGLAVYLSIATNEAAIRSPEDMWNLPCKRIFSKNEYFNKDKYANDKSDEWASTFWGGVAGLSCSLVSFKDESFDKGPKQLSDITEEKNGESSKSKELDITHVFVLDVSKSIPGKVDVPPWYKEANNYLVREFGINEKSAPNRKIDGFDLAKTYLNSLLASFITPGSKRQIGNMAFAVWGLGDAKNTVDPLFPEKNNSVTAEYDDIKKAIHAINGLSANDRNTEFSETLGAIIDRYAPKRVEPDKKSPPSFVITIISNFFDDPKNKDFKEDRLKKVVEELAVRNIVLNAVVLAKGDVRTRTYFPVVDNMEKAFRTEAFGKVNLLSGSSEVNVLDEHYGRTLYPFKWIATPLYLYYEEAKSIEFTNDIRIGIDLQKEGQFKQKDSTIFGVRLPMIHKSGNQEVRLLGRVRKNNGEYSREKGSMRWLTSNSYFSRKLEEGNILEISPYRLSSNNYLLLELSDQSRLKKFLFNVYPKKILSEFVAWLLVGLLSVVIFFFPVLILIRLIFLIGRFLIGRASRYLSQKLNHFMPELFSSTSPRHLNGQWLSFNPYIEWKFDGGDLHIKEPSGEKITVPYESNPGKAFITKKAACQDIANKISALRDLGVSYETGLRFEFLNNDHILATWQRVGTDQFRTVLIEQTRFHRS</sequence>
<organism evidence="2">
    <name type="scientific">Candidatus Kentrum sp. LPFa</name>
    <dbReference type="NCBI Taxonomy" id="2126335"/>
    <lineage>
        <taxon>Bacteria</taxon>
        <taxon>Pseudomonadati</taxon>
        <taxon>Pseudomonadota</taxon>
        <taxon>Gammaproteobacteria</taxon>
        <taxon>Candidatus Kentrum</taxon>
    </lineage>
</organism>
<evidence type="ECO:0000313" key="3">
    <source>
        <dbReference type="EMBL" id="VFK31278.1"/>
    </source>
</evidence>
<dbReference type="EMBL" id="CAADFM010000086">
    <property type="protein sequence ID" value="VFK13312.1"/>
    <property type="molecule type" value="Genomic_DNA"/>
</dbReference>
<evidence type="ECO:0008006" key="4">
    <source>
        <dbReference type="Google" id="ProtNLM"/>
    </source>
</evidence>
<dbReference type="InterPro" id="IPR036465">
    <property type="entry name" value="vWFA_dom_sf"/>
</dbReference>
<name>A0A450W8D1_9GAMM</name>
<protein>
    <recommendedName>
        <fullName evidence="4">VWFA domain-containing protein</fullName>
    </recommendedName>
</protein>
<keyword evidence="1" id="KW-0812">Transmembrane</keyword>
<evidence type="ECO:0000256" key="1">
    <source>
        <dbReference type="SAM" id="Phobius"/>
    </source>
</evidence>